<comment type="subcellular location">
    <subcellularLocation>
        <location evidence="1">Membrane</location>
        <topology evidence="1">Multi-pass membrane protein</topology>
    </subcellularLocation>
</comment>
<comment type="similarity">
    <text evidence="2">Belongs to the bacterial sugar transferase family.</text>
</comment>
<dbReference type="OrthoDB" id="467691at2"/>
<feature type="transmembrane region" description="Helical" evidence="7">
    <location>
        <begin position="287"/>
        <end position="311"/>
    </location>
</feature>
<dbReference type="AlphaFoldDB" id="A0A1Z4LZE5"/>
<dbReference type="PANTHER" id="PTHR30576">
    <property type="entry name" value="COLANIC BIOSYNTHESIS UDP-GLUCOSE LIPID CARRIER TRANSFERASE"/>
    <property type="match status" value="1"/>
</dbReference>
<dbReference type="NCBIfam" id="TIGR03025">
    <property type="entry name" value="EPS_sugtrans"/>
    <property type="match status" value="1"/>
</dbReference>
<keyword evidence="6 7" id="KW-0472">Membrane</keyword>
<evidence type="ECO:0000256" key="4">
    <source>
        <dbReference type="ARBA" id="ARBA00022692"/>
    </source>
</evidence>
<dbReference type="Pfam" id="PF02397">
    <property type="entry name" value="Bac_transf"/>
    <property type="match status" value="1"/>
</dbReference>
<keyword evidence="10" id="KW-1185">Reference proteome</keyword>
<evidence type="ECO:0000256" key="7">
    <source>
        <dbReference type="SAM" id="Phobius"/>
    </source>
</evidence>
<keyword evidence="3 9" id="KW-0808">Transferase</keyword>
<dbReference type="EMBL" id="AP018227">
    <property type="protein sequence ID" value="BAY86590.1"/>
    <property type="molecule type" value="Genomic_DNA"/>
</dbReference>
<reference evidence="9 10" key="1">
    <citation type="submission" date="2017-06" db="EMBL/GenBank/DDBJ databases">
        <title>Genome sequencing of cyanobaciteial culture collection at National Institute for Environmental Studies (NIES).</title>
        <authorList>
            <person name="Hirose Y."/>
            <person name="Shimura Y."/>
            <person name="Fujisawa T."/>
            <person name="Nakamura Y."/>
            <person name="Kawachi M."/>
        </authorList>
    </citation>
    <scope>NUCLEOTIDE SEQUENCE [LARGE SCALE GENOMIC DNA]</scope>
    <source>
        <strain evidence="9 10">NIES-267</strain>
    </source>
</reference>
<keyword evidence="5 7" id="KW-1133">Transmembrane helix</keyword>
<feature type="transmembrane region" description="Helical" evidence="7">
    <location>
        <begin position="101"/>
        <end position="119"/>
    </location>
</feature>
<evidence type="ECO:0000313" key="9">
    <source>
        <dbReference type="EMBL" id="BAY86590.1"/>
    </source>
</evidence>
<feature type="domain" description="Bacterial sugar transferase" evidence="8">
    <location>
        <begin position="285"/>
        <end position="474"/>
    </location>
</feature>
<accession>A0A1Z4LZE5</accession>
<organism evidence="9 10">
    <name type="scientific">Calothrix parasitica NIES-267</name>
    <dbReference type="NCBI Taxonomy" id="1973488"/>
    <lineage>
        <taxon>Bacteria</taxon>
        <taxon>Bacillati</taxon>
        <taxon>Cyanobacteriota</taxon>
        <taxon>Cyanophyceae</taxon>
        <taxon>Nostocales</taxon>
        <taxon>Calotrichaceae</taxon>
        <taxon>Calothrix</taxon>
    </lineage>
</organism>
<feature type="transmembrane region" description="Helical" evidence="7">
    <location>
        <begin position="131"/>
        <end position="148"/>
    </location>
</feature>
<feature type="transmembrane region" description="Helical" evidence="7">
    <location>
        <begin position="31"/>
        <end position="49"/>
    </location>
</feature>
<evidence type="ECO:0000256" key="1">
    <source>
        <dbReference type="ARBA" id="ARBA00004141"/>
    </source>
</evidence>
<sequence length="480" mass="54986">MSFVSELSGNSLLDLRAPSLTQLRKRIGAIWLRRITLVAVDAVCLALAWKISQASDIGSNINLFKQDNIFFILSIVAIQISLIATQGLYKAGEKRRDYFSLSKTITFSYLLLLLFGYLYLQNNLFTRTTFITAWLLNITIACSGRFVVDTAIMRLRKQNVITCPTYLISSLKDKDKALKLLENQNCYNLVGWKNVHLISLSKGNFAATLDEIISKGIAEVFVCSWESIEHRMYLYWKLRNAGIILHILPIELQAVEQRLELKMLGGIPILNFLPPTITGSDFWIKRYFDFCSSALFILFASPIYLLIALLIKLDSPGPVFYKQTRVGLHGQSFKVWKFRTMVTNADELQKQLEAQNETKDGILFKIKDDPRITRVGKFLRQYSLDEFPQLFNVLFGEMSLVGPRPLPVRDVKKFSDHHFIRQEVLPGITGLWQISGRSDIIDFEKVIDLDKTYMENWSLSLDLQIILQTIKVIVEKKGAY</sequence>
<gene>
    <name evidence="9" type="ORF">NIES267_61000</name>
</gene>
<evidence type="ECO:0000256" key="3">
    <source>
        <dbReference type="ARBA" id="ARBA00022679"/>
    </source>
</evidence>
<keyword evidence="4 7" id="KW-0812">Transmembrane</keyword>
<evidence type="ECO:0000313" key="10">
    <source>
        <dbReference type="Proteomes" id="UP000218418"/>
    </source>
</evidence>
<dbReference type="Proteomes" id="UP000218418">
    <property type="component" value="Chromosome"/>
</dbReference>
<evidence type="ECO:0000256" key="2">
    <source>
        <dbReference type="ARBA" id="ARBA00006464"/>
    </source>
</evidence>
<dbReference type="PANTHER" id="PTHR30576:SF23">
    <property type="entry name" value="GLUCOSYLTRANSFERASE"/>
    <property type="match status" value="1"/>
</dbReference>
<dbReference type="InterPro" id="IPR003362">
    <property type="entry name" value="Bact_transf"/>
</dbReference>
<protein>
    <submittedName>
        <fullName evidence="9">Sugar transferase</fullName>
    </submittedName>
</protein>
<dbReference type="GO" id="GO:0016780">
    <property type="term" value="F:phosphotransferase activity, for other substituted phosphate groups"/>
    <property type="evidence" value="ECO:0007669"/>
    <property type="project" value="TreeGrafter"/>
</dbReference>
<dbReference type="InterPro" id="IPR017475">
    <property type="entry name" value="EPS_sugar_tfrase"/>
</dbReference>
<evidence type="ECO:0000256" key="5">
    <source>
        <dbReference type="ARBA" id="ARBA00022989"/>
    </source>
</evidence>
<dbReference type="GO" id="GO:0016020">
    <property type="term" value="C:membrane"/>
    <property type="evidence" value="ECO:0007669"/>
    <property type="project" value="UniProtKB-SubCell"/>
</dbReference>
<feature type="transmembrane region" description="Helical" evidence="7">
    <location>
        <begin position="69"/>
        <end position="89"/>
    </location>
</feature>
<evidence type="ECO:0000259" key="8">
    <source>
        <dbReference type="Pfam" id="PF02397"/>
    </source>
</evidence>
<name>A0A1Z4LZE5_9CYAN</name>
<evidence type="ECO:0000256" key="6">
    <source>
        <dbReference type="ARBA" id="ARBA00023136"/>
    </source>
</evidence>
<proteinExistence type="inferred from homology"/>